<feature type="chain" id="PRO_5013418391" description="Cystatin domain-containing protein" evidence="1">
    <location>
        <begin position="26"/>
        <end position="371"/>
    </location>
</feature>
<keyword evidence="4" id="KW-1185">Reference proteome</keyword>
<dbReference type="OrthoDB" id="6355746at2759"/>
<organism evidence="2">
    <name type="scientific">Daphnia magna</name>
    <dbReference type="NCBI Taxonomy" id="35525"/>
    <lineage>
        <taxon>Eukaryota</taxon>
        <taxon>Metazoa</taxon>
        <taxon>Ecdysozoa</taxon>
        <taxon>Arthropoda</taxon>
        <taxon>Crustacea</taxon>
        <taxon>Branchiopoda</taxon>
        <taxon>Diplostraca</taxon>
        <taxon>Cladocera</taxon>
        <taxon>Anomopoda</taxon>
        <taxon>Daphniidae</taxon>
        <taxon>Daphnia</taxon>
    </lineage>
</organism>
<keyword evidence="1" id="KW-0732">Signal</keyword>
<name>A0A0P4YWA2_9CRUS</name>
<evidence type="ECO:0008006" key="5">
    <source>
        <dbReference type="Google" id="ProtNLM"/>
    </source>
</evidence>
<protein>
    <recommendedName>
        <fullName evidence="5">Cystatin domain-containing protein</fullName>
    </recommendedName>
</protein>
<proteinExistence type="predicted"/>
<dbReference type="PANTHER" id="PTHR47364">
    <property type="entry name" value="CYSTEINE PROTEINASE INHIBITOR 5"/>
    <property type="match status" value="1"/>
</dbReference>
<evidence type="ECO:0000313" key="2">
    <source>
        <dbReference type="EMBL" id="JAJ01256.1"/>
    </source>
</evidence>
<accession>A0A0P4YWA2</accession>
<dbReference type="PANTHER" id="PTHR47364:SF2">
    <property type="entry name" value="CYSTEINE PROTEINASE INHIBITOR 5"/>
    <property type="match status" value="1"/>
</dbReference>
<reference evidence="2" key="1">
    <citation type="submission" date="2015-10" db="EMBL/GenBank/DDBJ databases">
        <title>Daphnia magna gene sets from two clonal populations assembled and annotated with EvidentialGene.</title>
        <authorList>
            <person name="Gilbert D."/>
            <person name="Podicheti R."/>
            <person name="Orsini L."/>
            <person name="Colbourne J."/>
            <person name="Pfrender M."/>
        </authorList>
    </citation>
    <scope>NUCLEOTIDE SEQUENCE</scope>
</reference>
<dbReference type="EMBL" id="LRGB01000568">
    <property type="protein sequence ID" value="KZS18056.1"/>
    <property type="molecule type" value="Genomic_DNA"/>
</dbReference>
<sequence length="371" mass="39834">MHSKAAVGITTFVIIAALLIGQISSLPTTKKALDVTSSSTSTTGVNDVTTAISSNKAAILPTSNSIGNKGYIRVSLDDSKLQELSAFATEQIRLRQKSAEISLKGVSFALKQISTSQAESNYKLTLVLANKGEKRSQFLICNVDIVHDASANQRQAKTNCVRANIVTGIQSIRPDGSFQEDADLAATVFAANEFNRQGNNSSPLTLLHYVASGSHEMISGTEYKLHMQVQTSPKDDQVLLCETSVLPRNPRMLHGTECGHLAGKDHTGSYSAADIKDADVKETAEFAANALKERQIVEASDGLIPVKIARVWKKPVRGIQRRLRMTLSNDGEGAQPSSYCLAVVFEDRLSGEYELVTGPGNTVCSPTPPTA</sequence>
<evidence type="ECO:0000256" key="1">
    <source>
        <dbReference type="SAM" id="SignalP"/>
    </source>
</evidence>
<dbReference type="Gene3D" id="3.10.450.10">
    <property type="match status" value="2"/>
</dbReference>
<evidence type="ECO:0000313" key="4">
    <source>
        <dbReference type="Proteomes" id="UP000076858"/>
    </source>
</evidence>
<feature type="signal peptide" evidence="1">
    <location>
        <begin position="1"/>
        <end position="25"/>
    </location>
</feature>
<dbReference type="EMBL" id="GDIP01222146">
    <property type="protein sequence ID" value="JAJ01256.1"/>
    <property type="molecule type" value="Transcribed_RNA"/>
</dbReference>
<reference evidence="3 4" key="3">
    <citation type="submission" date="2016-03" db="EMBL/GenBank/DDBJ databases">
        <title>EvidentialGene: Evidence-directed Construction of Genes on Genomes.</title>
        <authorList>
            <person name="Gilbert D.G."/>
            <person name="Choi J.-H."/>
            <person name="Mockaitis K."/>
            <person name="Colbourne J."/>
            <person name="Pfrender M."/>
        </authorList>
    </citation>
    <scope>NUCLEOTIDE SEQUENCE [LARGE SCALE GENOMIC DNA]</scope>
    <source>
        <strain evidence="3 4">Xinb3</strain>
        <tissue evidence="3">Complete organism</tissue>
    </source>
</reference>
<evidence type="ECO:0000313" key="3">
    <source>
        <dbReference type="EMBL" id="KZS18056.1"/>
    </source>
</evidence>
<dbReference type="Proteomes" id="UP000076858">
    <property type="component" value="Unassembled WGS sequence"/>
</dbReference>
<gene>
    <name evidence="3" type="ORF">APZ42_016066</name>
</gene>
<reference evidence="2" key="2">
    <citation type="submission" date="2015-10" db="EMBL/GenBank/DDBJ databases">
        <authorList>
            <person name="Gilbert D.G."/>
        </authorList>
    </citation>
    <scope>NUCLEOTIDE SEQUENCE</scope>
</reference>
<dbReference type="AlphaFoldDB" id="A0A0P4YWA2"/>